<dbReference type="GO" id="GO:0005829">
    <property type="term" value="C:cytosol"/>
    <property type="evidence" value="ECO:0007669"/>
    <property type="project" value="TreeGrafter"/>
</dbReference>
<evidence type="ECO:0000256" key="5">
    <source>
        <dbReference type="PIRSR" id="PIRSR600888-1"/>
    </source>
</evidence>
<keyword evidence="8" id="KW-0614">Plasmid</keyword>
<comment type="similarity">
    <text evidence="7">Belongs to the dTDP-4-dehydrorhamnose 3,5-epimerase family.</text>
</comment>
<dbReference type="AlphaFoldDB" id="A0AA50CTJ3"/>
<dbReference type="Gene3D" id="2.60.120.10">
    <property type="entry name" value="Jelly Rolls"/>
    <property type="match status" value="1"/>
</dbReference>
<dbReference type="InterPro" id="IPR000888">
    <property type="entry name" value="RmlC-like"/>
</dbReference>
<dbReference type="GO" id="GO:0019305">
    <property type="term" value="P:dTDP-rhamnose biosynthetic process"/>
    <property type="evidence" value="ECO:0007669"/>
    <property type="project" value="UniProtKB-UniRule"/>
</dbReference>
<dbReference type="CDD" id="cd00438">
    <property type="entry name" value="cupin_RmlC"/>
    <property type="match status" value="1"/>
</dbReference>
<dbReference type="InterPro" id="IPR011051">
    <property type="entry name" value="RmlC_Cupin_sf"/>
</dbReference>
<dbReference type="Pfam" id="PF00908">
    <property type="entry name" value="dTDP_sugar_isom"/>
    <property type="match status" value="1"/>
</dbReference>
<dbReference type="GO" id="GO:0000271">
    <property type="term" value="P:polysaccharide biosynthetic process"/>
    <property type="evidence" value="ECO:0007669"/>
    <property type="project" value="TreeGrafter"/>
</dbReference>
<comment type="function">
    <text evidence="2 7">Catalyzes the epimerization of the C3' and C5'positions of dTDP-6-deoxy-D-xylo-4-hexulose, forming dTDP-6-deoxy-L-lyxo-4-hexulose.</text>
</comment>
<reference evidence="8 9" key="1">
    <citation type="submission" date="2023-08" db="EMBL/GenBank/DDBJ databases">
        <title>Pathogen: clinical or host-associated sample.</title>
        <authorList>
            <person name="Hergert J."/>
            <person name="Casey R."/>
            <person name="Wagner J."/>
            <person name="Young E.L."/>
            <person name="Oakeson K.F."/>
        </authorList>
    </citation>
    <scope>NUCLEOTIDE SEQUENCE [LARGE SCALE GENOMIC DNA]</scope>
    <source>
        <strain evidence="8 9">1760953</strain>
        <plasmid evidence="8 9">unnamed1</plasmid>
    </source>
</reference>
<dbReference type="InterPro" id="IPR014710">
    <property type="entry name" value="RmlC-like_jellyroll"/>
</dbReference>
<dbReference type="GO" id="GO:0008830">
    <property type="term" value="F:dTDP-4-dehydrorhamnose 3,5-epimerase activity"/>
    <property type="evidence" value="ECO:0007669"/>
    <property type="project" value="UniProtKB-UniRule"/>
</dbReference>
<evidence type="ECO:0000256" key="7">
    <source>
        <dbReference type="RuleBase" id="RU364069"/>
    </source>
</evidence>
<comment type="catalytic activity">
    <reaction evidence="1 7">
        <text>dTDP-4-dehydro-6-deoxy-alpha-D-glucose = dTDP-4-dehydro-beta-L-rhamnose</text>
        <dbReference type="Rhea" id="RHEA:16969"/>
        <dbReference type="ChEBI" id="CHEBI:57649"/>
        <dbReference type="ChEBI" id="CHEBI:62830"/>
        <dbReference type="EC" id="5.1.3.13"/>
    </reaction>
</comment>
<proteinExistence type="inferred from homology"/>
<evidence type="ECO:0000256" key="6">
    <source>
        <dbReference type="PIRSR" id="PIRSR600888-3"/>
    </source>
</evidence>
<dbReference type="SUPFAM" id="SSF51182">
    <property type="entry name" value="RmlC-like cupins"/>
    <property type="match status" value="1"/>
</dbReference>
<dbReference type="RefSeq" id="WP_306039976.1">
    <property type="nucleotide sequence ID" value="NZ_CP132303.1"/>
</dbReference>
<evidence type="ECO:0000256" key="1">
    <source>
        <dbReference type="ARBA" id="ARBA00001298"/>
    </source>
</evidence>
<dbReference type="NCBIfam" id="TIGR01221">
    <property type="entry name" value="rmlC"/>
    <property type="match status" value="1"/>
</dbReference>
<evidence type="ECO:0000256" key="3">
    <source>
        <dbReference type="ARBA" id="ARBA00012098"/>
    </source>
</evidence>
<feature type="active site" description="Proton donor" evidence="5">
    <location>
        <position position="132"/>
    </location>
</feature>
<evidence type="ECO:0000256" key="4">
    <source>
        <dbReference type="ARBA" id="ARBA00019595"/>
    </source>
</evidence>
<organism evidence="8 9">
    <name type="scientific">Shinella sumterensis</name>
    <dbReference type="NCBI Taxonomy" id="1967501"/>
    <lineage>
        <taxon>Bacteria</taxon>
        <taxon>Pseudomonadati</taxon>
        <taxon>Pseudomonadota</taxon>
        <taxon>Alphaproteobacteria</taxon>
        <taxon>Hyphomicrobiales</taxon>
        <taxon>Rhizobiaceae</taxon>
        <taxon>Shinella</taxon>
    </lineage>
</organism>
<dbReference type="EC" id="5.1.3.13" evidence="3 7"/>
<comment type="subunit">
    <text evidence="7">Homodimer.</text>
</comment>
<evidence type="ECO:0000313" key="9">
    <source>
        <dbReference type="Proteomes" id="UP001234585"/>
    </source>
</evidence>
<name>A0AA50CTJ3_9HYPH</name>
<comment type="pathway">
    <text evidence="7">Carbohydrate biosynthesis; dTDP-L-rhamnose biosynthesis.</text>
</comment>
<dbReference type="EMBL" id="CP132303">
    <property type="protein sequence ID" value="WLS00360.1"/>
    <property type="molecule type" value="Genomic_DNA"/>
</dbReference>
<accession>A0AA50CTJ3</accession>
<dbReference type="Proteomes" id="UP001234585">
    <property type="component" value="Plasmid unnamed1"/>
</dbReference>
<keyword evidence="7 8" id="KW-0413">Isomerase</keyword>
<sequence>MLFTRTDLEGVWLIEASPIRDERGSFARTFCIDEMNVRGLEHRFAQHSLSRSTAKHTLRGLHFQRAPHAEVKVVSCLNGAIWDVAVDLRPQSPTYRRWTAAELSADNMRQLYIPKGCAHGFLSLTEDALVGYLISTRYDPSAAAGLRYDDPALAIDWPAAPAVMSEKDRSWPLLADSGHHA</sequence>
<evidence type="ECO:0000256" key="2">
    <source>
        <dbReference type="ARBA" id="ARBA00001997"/>
    </source>
</evidence>
<geneLocation type="plasmid" evidence="8 9">
    <name>unnamed1</name>
</geneLocation>
<feature type="site" description="Participates in a stacking interaction with the thymidine ring of dTDP-4-oxo-6-deoxyglucose" evidence="6">
    <location>
        <position position="138"/>
    </location>
</feature>
<protein>
    <recommendedName>
        <fullName evidence="4 7">dTDP-4-dehydrorhamnose 3,5-epimerase</fullName>
        <ecNumber evidence="3 7">5.1.3.13</ecNumber>
    </recommendedName>
    <alternativeName>
        <fullName evidence="7">Thymidine diphospho-4-keto-rhamnose 3,5-epimerase</fullName>
    </alternativeName>
</protein>
<dbReference type="PANTHER" id="PTHR21047:SF2">
    <property type="entry name" value="THYMIDINE DIPHOSPHO-4-KETO-RHAMNOSE 3,5-EPIMERASE"/>
    <property type="match status" value="1"/>
</dbReference>
<gene>
    <name evidence="8" type="primary">rfbC</name>
    <name evidence="8" type="ORF">Q9313_20050</name>
</gene>
<dbReference type="PANTHER" id="PTHR21047">
    <property type="entry name" value="DTDP-6-DEOXY-D-GLUCOSE-3,5 EPIMERASE"/>
    <property type="match status" value="1"/>
</dbReference>
<keyword evidence="9" id="KW-1185">Reference proteome</keyword>
<feature type="active site" description="Proton acceptor" evidence="5">
    <location>
        <position position="62"/>
    </location>
</feature>
<evidence type="ECO:0000313" key="8">
    <source>
        <dbReference type="EMBL" id="WLS00360.1"/>
    </source>
</evidence>